<dbReference type="EMBL" id="HACA01012970">
    <property type="protein sequence ID" value="CDW30331.1"/>
    <property type="molecule type" value="Transcribed_RNA"/>
</dbReference>
<feature type="non-terminal residue" evidence="1">
    <location>
        <position position="1"/>
    </location>
</feature>
<accession>A0A0K2TY84</accession>
<sequence>ASLCALVEGLASIVAFTSVIFEFCVLSKRDCPGCGKSLILGPLSSNLFLIQCFCSPGCS</sequence>
<evidence type="ECO:0000313" key="1">
    <source>
        <dbReference type="EMBL" id="CDW30331.1"/>
    </source>
</evidence>
<organism evidence="1">
    <name type="scientific">Lepeophtheirus salmonis</name>
    <name type="common">Salmon louse</name>
    <name type="synonym">Caligus salmonis</name>
    <dbReference type="NCBI Taxonomy" id="72036"/>
    <lineage>
        <taxon>Eukaryota</taxon>
        <taxon>Metazoa</taxon>
        <taxon>Ecdysozoa</taxon>
        <taxon>Arthropoda</taxon>
        <taxon>Crustacea</taxon>
        <taxon>Multicrustacea</taxon>
        <taxon>Hexanauplia</taxon>
        <taxon>Copepoda</taxon>
        <taxon>Siphonostomatoida</taxon>
        <taxon>Caligidae</taxon>
        <taxon>Lepeophtheirus</taxon>
    </lineage>
</organism>
<dbReference type="AlphaFoldDB" id="A0A0K2TY84"/>
<protein>
    <submittedName>
        <fullName evidence="1">Uncharacterized protein</fullName>
    </submittedName>
</protein>
<proteinExistence type="predicted"/>
<reference evidence="1" key="1">
    <citation type="submission" date="2014-05" db="EMBL/GenBank/DDBJ databases">
        <authorList>
            <person name="Chronopoulou M."/>
        </authorList>
    </citation>
    <scope>NUCLEOTIDE SEQUENCE</scope>
    <source>
        <tissue evidence="1">Whole organism</tissue>
    </source>
</reference>
<name>A0A0K2TY84_LEPSM</name>